<dbReference type="Proteomes" id="UP000692954">
    <property type="component" value="Unassembled WGS sequence"/>
</dbReference>
<evidence type="ECO:0000259" key="5">
    <source>
        <dbReference type="Pfam" id="PF14655"/>
    </source>
</evidence>
<feature type="compositionally biased region" description="Polar residues" evidence="2">
    <location>
        <begin position="509"/>
        <end position="528"/>
    </location>
</feature>
<comment type="caution">
    <text evidence="6">The sequence shown here is derived from an EMBL/GenBank/DDBJ whole genome shotgun (WGS) entry which is preliminary data.</text>
</comment>
<dbReference type="InterPro" id="IPR032839">
    <property type="entry name" value="RAB3GAP_N"/>
</dbReference>
<dbReference type="OrthoDB" id="299902at2759"/>
<feature type="domain" description="Rab3-GAP regulatory subunit N-terminal" evidence="5">
    <location>
        <begin position="160"/>
        <end position="265"/>
    </location>
</feature>
<protein>
    <recommendedName>
        <fullName evidence="5">Rab3-GAP regulatory subunit N-terminal domain-containing protein</fullName>
    </recommendedName>
</protein>
<keyword evidence="7" id="KW-1185">Reference proteome</keyword>
<organism evidence="6 7">
    <name type="scientific">Paramecium sonneborni</name>
    <dbReference type="NCBI Taxonomy" id="65129"/>
    <lineage>
        <taxon>Eukaryota</taxon>
        <taxon>Sar</taxon>
        <taxon>Alveolata</taxon>
        <taxon>Ciliophora</taxon>
        <taxon>Intramacronucleata</taxon>
        <taxon>Oligohymenophorea</taxon>
        <taxon>Peniculida</taxon>
        <taxon>Parameciidae</taxon>
        <taxon>Paramecium</taxon>
    </lineage>
</organism>
<evidence type="ECO:0000256" key="1">
    <source>
        <dbReference type="SAM" id="Coils"/>
    </source>
</evidence>
<keyword evidence="1" id="KW-0175">Coiled coil</keyword>
<keyword evidence="3" id="KW-0472">Membrane</keyword>
<evidence type="ECO:0000313" key="6">
    <source>
        <dbReference type="EMBL" id="CAD8107942.1"/>
    </source>
</evidence>
<evidence type="ECO:0000313" key="7">
    <source>
        <dbReference type="Proteomes" id="UP000692954"/>
    </source>
</evidence>
<dbReference type="EMBL" id="CAJJDN010000090">
    <property type="protein sequence ID" value="CAD8107942.1"/>
    <property type="molecule type" value="Genomic_DNA"/>
</dbReference>
<feature type="signal peptide" evidence="4">
    <location>
        <begin position="1"/>
        <end position="17"/>
    </location>
</feature>
<evidence type="ECO:0000256" key="4">
    <source>
        <dbReference type="SAM" id="SignalP"/>
    </source>
</evidence>
<proteinExistence type="predicted"/>
<evidence type="ECO:0000256" key="3">
    <source>
        <dbReference type="SAM" id="Phobius"/>
    </source>
</evidence>
<keyword evidence="3" id="KW-0812">Transmembrane</keyword>
<gene>
    <name evidence="6" type="ORF">PSON_ATCC_30995.1.T0900042</name>
</gene>
<dbReference type="Pfam" id="PF14655">
    <property type="entry name" value="RAB3GAP2_N"/>
    <property type="match status" value="1"/>
</dbReference>
<accession>A0A8S1PY19</accession>
<name>A0A8S1PY19_9CILI</name>
<feature type="coiled-coil region" evidence="1">
    <location>
        <begin position="532"/>
        <end position="559"/>
    </location>
</feature>
<reference evidence="6" key="1">
    <citation type="submission" date="2021-01" db="EMBL/GenBank/DDBJ databases">
        <authorList>
            <consortium name="Genoscope - CEA"/>
            <person name="William W."/>
        </authorList>
    </citation>
    <scope>NUCLEOTIDE SEQUENCE</scope>
</reference>
<feature type="region of interest" description="Disordered" evidence="2">
    <location>
        <begin position="497"/>
        <end position="528"/>
    </location>
</feature>
<evidence type="ECO:0000256" key="2">
    <source>
        <dbReference type="SAM" id="MobiDB-lite"/>
    </source>
</evidence>
<dbReference type="AlphaFoldDB" id="A0A8S1PY19"/>
<sequence>MLLIILIVLGIIVAKDADLIETEIAQLEHLIQLQTEKLNYLKELRDVVISNQQNIPQIDQQEFQEVVQKKAQKGQSIGKQIQNKERSFTNRMLKKYQFNITNSIMDASLIQTFQYKSPTTDNQFTQMLYVITNTKEIEIYDLSNTMIINEQLEFQPQYVSISNRADDPILALANKNGQFALYRIENKRVVIEQEDSQKQKTKLMIQLNKEFEINVNNQQITSMIYAMVKGIKYILFGSSSGSVYVYTRNGTLIGEKNFNTPILQVVKSYPNMLYLTSSGFGYINPINLEIVQPICENLPFQIVHLTLDIQQQNIVYALSDLGEVYVFEIKQNEQCKMRQKLVSNQQSSFVFNNAKLYSLRHYLIVYNQESRESLLYNTTDILTELEYEQPFNLEFFKQIKSNQVVLQSIKGNAASHYLLITEIYNNHQLISYFEITMPQKKDTDIFANFRFPIIIIAIVIVLLYQFWFKGKKKDKKDKQSSKSKIRGEDEEIEQILNQTKKPQSGGIGSTSTIQNRSPTRTEVQNGQKQVRFDENLKRADKFKEQLDNLDQKTKLLNERVGVPNNIEAQRQKLAQQALLQKNKYV</sequence>
<keyword evidence="3" id="KW-1133">Transmembrane helix</keyword>
<feature type="transmembrane region" description="Helical" evidence="3">
    <location>
        <begin position="449"/>
        <end position="468"/>
    </location>
</feature>
<keyword evidence="4" id="KW-0732">Signal</keyword>
<feature type="chain" id="PRO_5035946791" description="Rab3-GAP regulatory subunit N-terminal domain-containing protein" evidence="4">
    <location>
        <begin position="18"/>
        <end position="585"/>
    </location>
</feature>